<dbReference type="RefSeq" id="WP_099999092.1">
    <property type="nucleotide sequence ID" value="NZ_MZMT01000003.1"/>
</dbReference>
<sequence length="105" mass="11225">MDAWKVVLIAAAIVVGGFGFGGAQTSDPALNWQISAGAIGWRVNVHTGETWYCNTSSTSGPYCAKVNKILISERMTAAFESPFSFGASRVKISAELHQSPVYVQI</sequence>
<dbReference type="Proteomes" id="UP000232163">
    <property type="component" value="Unassembled WGS sequence"/>
</dbReference>
<accession>A0A2N9W4V7</accession>
<gene>
    <name evidence="1" type="ORF">B5P45_02970</name>
</gene>
<evidence type="ECO:0000313" key="1">
    <source>
        <dbReference type="EMBL" id="PIO46775.1"/>
    </source>
</evidence>
<name>A0A2N9W4V7_9HYPH</name>
<evidence type="ECO:0000313" key="2">
    <source>
        <dbReference type="Proteomes" id="UP000232163"/>
    </source>
</evidence>
<dbReference type="AlphaFoldDB" id="A0A2N9W4V7"/>
<protein>
    <submittedName>
        <fullName evidence="1">Uncharacterized protein</fullName>
    </submittedName>
</protein>
<organism evidence="1 2">
    <name type="scientific">Phyllobacterium zundukense</name>
    <dbReference type="NCBI Taxonomy" id="1867719"/>
    <lineage>
        <taxon>Bacteria</taxon>
        <taxon>Pseudomonadati</taxon>
        <taxon>Pseudomonadota</taxon>
        <taxon>Alphaproteobacteria</taxon>
        <taxon>Hyphomicrobiales</taxon>
        <taxon>Phyllobacteriaceae</taxon>
        <taxon>Phyllobacterium</taxon>
    </lineage>
</organism>
<dbReference type="EMBL" id="MZMT01000003">
    <property type="protein sequence ID" value="PIO46775.1"/>
    <property type="molecule type" value="Genomic_DNA"/>
</dbReference>
<reference evidence="2" key="1">
    <citation type="journal article" date="2017" name="Int J Environ Stud">
        <title>Does the Miocene-Pliocene relict legume Oxytropis triphylla form nitrogen-fixing nodules with a combination of bacterial strains?</title>
        <authorList>
            <person name="Safronova V."/>
            <person name="Belimov A."/>
            <person name="Sazanova A."/>
            <person name="Kuznetsova I."/>
            <person name="Popova J."/>
            <person name="Andronov E."/>
            <person name="Verkhozina A."/>
            <person name="Tikhonovich I."/>
        </authorList>
    </citation>
    <scope>NUCLEOTIDE SEQUENCE [LARGE SCALE GENOMIC DNA]</scope>
    <source>
        <strain evidence="2">Tri-38</strain>
    </source>
</reference>
<dbReference type="KEGG" id="pht:BLM14_09105"/>
<comment type="caution">
    <text evidence="1">The sequence shown here is derived from an EMBL/GenBank/DDBJ whole genome shotgun (WGS) entry which is preliminary data.</text>
</comment>
<keyword evidence="2" id="KW-1185">Reference proteome</keyword>
<proteinExistence type="predicted"/>